<keyword evidence="2" id="KW-0313">Glucose metabolism</keyword>
<sequence>MKINKMIVVVLIAMACGQSNTRKSQTITNDMSDSYLFLLGTYTDTPEQGIHLLEFNPGKNGFILLSSATDPENPSFVIANKSQNLVFSVEETAGDEGGKVSSFALNEGHISKINTVSAAGDAPCYLSLDPSEKFVVAANYSEGNFSVIPVEAEGRLQPAVQVVNHKGNSINPNRQKQPHVHAVVFHPQDGRLLVADLGTDEVVVYNFNPNEEKPLVEDPHFRLQVKPGAGPRHMVFDAAGETLYLIHEITAEIGVYRYDDGFLEHVETQSLLEQGFTGTVGAAEVRIYDKFLYASNRGEANEIIGFQIVDQGKLKHIQTISSGGNAPRNFNITPDGKFLVVGNQNSNTLLAFSRDPESGMLTNTDHRFEIHKPVYINFLP</sequence>
<accession>A0ABX0HHA3</accession>
<proteinExistence type="inferred from homology"/>
<dbReference type="InterPro" id="IPR011048">
    <property type="entry name" value="Haem_d1_sf"/>
</dbReference>
<dbReference type="Proteomes" id="UP000649799">
    <property type="component" value="Unassembled WGS sequence"/>
</dbReference>
<evidence type="ECO:0000313" key="3">
    <source>
        <dbReference type="EMBL" id="NHE59734.1"/>
    </source>
</evidence>
<dbReference type="Pfam" id="PF10282">
    <property type="entry name" value="Lactonase"/>
    <property type="match status" value="1"/>
</dbReference>
<dbReference type="RefSeq" id="WP_166151423.1">
    <property type="nucleotide sequence ID" value="NZ_JAANYN010000017.1"/>
</dbReference>
<evidence type="ECO:0000256" key="1">
    <source>
        <dbReference type="ARBA" id="ARBA00005564"/>
    </source>
</evidence>
<dbReference type="Gene3D" id="2.130.10.10">
    <property type="entry name" value="YVTN repeat-like/Quinoprotein amine dehydrogenase"/>
    <property type="match status" value="1"/>
</dbReference>
<gene>
    <name evidence="3" type="ORF">G9Q97_23260</name>
</gene>
<dbReference type="PROSITE" id="PS51257">
    <property type="entry name" value="PROKAR_LIPOPROTEIN"/>
    <property type="match status" value="1"/>
</dbReference>
<comment type="similarity">
    <text evidence="1">Belongs to the cycloisomerase 2 family.</text>
</comment>
<keyword evidence="2" id="KW-0119">Carbohydrate metabolism</keyword>
<comment type="caution">
    <text evidence="3">The sequence shown here is derived from an EMBL/GenBank/DDBJ whole genome shotgun (WGS) entry which is preliminary data.</text>
</comment>
<dbReference type="InterPro" id="IPR019405">
    <property type="entry name" value="Lactonase_7-beta_prop"/>
</dbReference>
<evidence type="ECO:0000256" key="2">
    <source>
        <dbReference type="ARBA" id="ARBA00022526"/>
    </source>
</evidence>
<protein>
    <submittedName>
        <fullName evidence="3">Lactonase family protein</fullName>
    </submittedName>
</protein>
<dbReference type="PANTHER" id="PTHR30344:SF1">
    <property type="entry name" value="6-PHOSPHOGLUCONOLACTONASE"/>
    <property type="match status" value="1"/>
</dbReference>
<dbReference type="InterPro" id="IPR015943">
    <property type="entry name" value="WD40/YVTN_repeat-like_dom_sf"/>
</dbReference>
<dbReference type="PANTHER" id="PTHR30344">
    <property type="entry name" value="6-PHOSPHOGLUCONOLACTONASE-RELATED"/>
    <property type="match status" value="1"/>
</dbReference>
<keyword evidence="4" id="KW-1185">Reference proteome</keyword>
<dbReference type="InterPro" id="IPR050282">
    <property type="entry name" value="Cycloisomerase_2"/>
</dbReference>
<reference evidence="3 4" key="1">
    <citation type="submission" date="2020-03" db="EMBL/GenBank/DDBJ databases">
        <title>Cyclobacterium plantarum sp. nov., a marine bacterium isolated from a coastal-marine wetland.</title>
        <authorList>
            <person name="Sanchez-Porro C."/>
            <person name="Ventosa A."/>
            <person name="Amoozegar M."/>
        </authorList>
    </citation>
    <scope>NUCLEOTIDE SEQUENCE [LARGE SCALE GENOMIC DNA]</scope>
    <source>
        <strain evidence="3 4">GBPx2</strain>
    </source>
</reference>
<dbReference type="EMBL" id="JAANYN010000017">
    <property type="protein sequence ID" value="NHE59734.1"/>
    <property type="molecule type" value="Genomic_DNA"/>
</dbReference>
<name>A0ABX0HHA3_9BACT</name>
<organism evidence="3 4">
    <name type="scientific">Cyclobacterium plantarum</name>
    <dbReference type="NCBI Taxonomy" id="2716263"/>
    <lineage>
        <taxon>Bacteria</taxon>
        <taxon>Pseudomonadati</taxon>
        <taxon>Bacteroidota</taxon>
        <taxon>Cytophagia</taxon>
        <taxon>Cytophagales</taxon>
        <taxon>Cyclobacteriaceae</taxon>
        <taxon>Cyclobacterium</taxon>
    </lineage>
</organism>
<dbReference type="SUPFAM" id="SSF51004">
    <property type="entry name" value="C-terminal (heme d1) domain of cytochrome cd1-nitrite reductase"/>
    <property type="match status" value="1"/>
</dbReference>
<evidence type="ECO:0000313" key="4">
    <source>
        <dbReference type="Proteomes" id="UP000649799"/>
    </source>
</evidence>